<keyword evidence="6 11" id="KW-0375">Hydrogen ion transport</keyword>
<evidence type="ECO:0000256" key="6">
    <source>
        <dbReference type="ARBA" id="ARBA00022781"/>
    </source>
</evidence>
<dbReference type="Proteomes" id="UP000006001">
    <property type="component" value="Unassembled WGS sequence"/>
</dbReference>
<evidence type="ECO:0000256" key="8">
    <source>
        <dbReference type="ARBA" id="ARBA00023065"/>
    </source>
</evidence>
<dbReference type="EMBL" id="ACUX02000006">
    <property type="protein sequence ID" value="EEZ61518.1"/>
    <property type="molecule type" value="Genomic_DNA"/>
</dbReference>
<dbReference type="GO" id="GO:0046933">
    <property type="term" value="F:proton-transporting ATP synthase activity, rotational mechanism"/>
    <property type="evidence" value="ECO:0007669"/>
    <property type="project" value="UniProtKB-UniRule"/>
</dbReference>
<comment type="caution">
    <text evidence="13">The sequence shown here is derived from an EMBL/GenBank/DDBJ whole genome shotgun (WGS) entry which is preliminary data.</text>
</comment>
<dbReference type="SUPFAM" id="SSF81336">
    <property type="entry name" value="F1F0 ATP synthase subunit A"/>
    <property type="match status" value="1"/>
</dbReference>
<dbReference type="PANTHER" id="PTHR11410:SF0">
    <property type="entry name" value="ATP SYNTHASE SUBUNIT A"/>
    <property type="match status" value="1"/>
</dbReference>
<comment type="function">
    <text evidence="11 12">Key component of the proton channel; it plays a direct role in the translocation of protons across the membrane.</text>
</comment>
<dbReference type="PANTHER" id="PTHR11410">
    <property type="entry name" value="ATP SYNTHASE SUBUNIT A"/>
    <property type="match status" value="1"/>
</dbReference>
<gene>
    <name evidence="11 13" type="primary">atpB</name>
    <name evidence="13" type="ORF">HMPREF0762_00856</name>
</gene>
<keyword evidence="9 11" id="KW-0472">Membrane</keyword>
<keyword evidence="11" id="KW-1003">Cell membrane</keyword>
<organism evidence="13 14">
    <name type="scientific">Slackia exigua (strain ATCC 700122 / DSM 15923 / CIP 105133 / JCM 11022 / KCTC 5966 / S-7)</name>
    <dbReference type="NCBI Taxonomy" id="649764"/>
    <lineage>
        <taxon>Bacteria</taxon>
        <taxon>Bacillati</taxon>
        <taxon>Actinomycetota</taxon>
        <taxon>Coriobacteriia</taxon>
        <taxon>Eggerthellales</taxon>
        <taxon>Eggerthellaceae</taxon>
        <taxon>Slackia</taxon>
    </lineage>
</organism>
<dbReference type="GO" id="GO:0045259">
    <property type="term" value="C:proton-transporting ATP synthase complex"/>
    <property type="evidence" value="ECO:0007669"/>
    <property type="project" value="UniProtKB-KW"/>
</dbReference>
<feature type="transmembrane region" description="Helical" evidence="11">
    <location>
        <begin position="35"/>
        <end position="54"/>
    </location>
</feature>
<evidence type="ECO:0000256" key="4">
    <source>
        <dbReference type="ARBA" id="ARBA00022547"/>
    </source>
</evidence>
<dbReference type="InterPro" id="IPR000568">
    <property type="entry name" value="ATP_synth_F0_asu"/>
</dbReference>
<keyword evidence="4 11" id="KW-0138">CF(0)</keyword>
<accession>D0WGA5</accession>
<dbReference type="InterPro" id="IPR035908">
    <property type="entry name" value="F0_ATP_A_sf"/>
</dbReference>
<feature type="transmembrane region" description="Helical" evidence="11">
    <location>
        <begin position="150"/>
        <end position="169"/>
    </location>
</feature>
<evidence type="ECO:0000256" key="7">
    <source>
        <dbReference type="ARBA" id="ARBA00022989"/>
    </source>
</evidence>
<evidence type="ECO:0000256" key="9">
    <source>
        <dbReference type="ARBA" id="ARBA00023136"/>
    </source>
</evidence>
<dbReference type="Gene3D" id="1.20.120.220">
    <property type="entry name" value="ATP synthase, F0 complex, subunit A"/>
    <property type="match status" value="1"/>
</dbReference>
<comment type="subcellular location">
    <subcellularLocation>
        <location evidence="11 12">Cell membrane</location>
        <topology evidence="11 12">Multi-pass membrane protein</topology>
    </subcellularLocation>
    <subcellularLocation>
        <location evidence="1">Membrane</location>
        <topology evidence="1">Multi-pass membrane protein</topology>
    </subcellularLocation>
</comment>
<keyword evidence="3 11" id="KW-0813">Transport</keyword>
<evidence type="ECO:0000256" key="5">
    <source>
        <dbReference type="ARBA" id="ARBA00022692"/>
    </source>
</evidence>
<dbReference type="OrthoDB" id="9809130at2"/>
<evidence type="ECO:0000256" key="1">
    <source>
        <dbReference type="ARBA" id="ARBA00004141"/>
    </source>
</evidence>
<sequence length="264" mass="29085">MGEALDLFVSQAQHVSEDFNPTTVLSIGGWHVTQYVVWLFIALAVTFLVVLLAAKKIRIVPSSKFVNMVEYGYEFVNRNIAEDVIGEGFKKHVPFLASLFFFILICNILGLVPGFKTSTGAISCTWALSIISFLYFNIYGIKTFGPVRYLGNLCPSGVPALMAPIIWFLELFSMVIRVLTLAVRLYGNMLSGHMILAVFGIATTSFIYCGLLDASMSIAAAGTSIVWFALLVLMYALECLVAFLQAFVFAILSSSYIGMAIHRH</sequence>
<dbReference type="InterPro" id="IPR023011">
    <property type="entry name" value="ATP_synth_F0_asu_AS"/>
</dbReference>
<dbReference type="CDD" id="cd00310">
    <property type="entry name" value="ATP-synt_Fo_a_6"/>
    <property type="match status" value="1"/>
</dbReference>
<dbReference type="PROSITE" id="PS00449">
    <property type="entry name" value="ATPASE_A"/>
    <property type="match status" value="1"/>
</dbReference>
<dbReference type="HAMAP" id="MF_01393">
    <property type="entry name" value="ATP_synth_a_bact"/>
    <property type="match status" value="1"/>
</dbReference>
<evidence type="ECO:0000256" key="3">
    <source>
        <dbReference type="ARBA" id="ARBA00022448"/>
    </source>
</evidence>
<dbReference type="PRINTS" id="PR00123">
    <property type="entry name" value="ATPASEA"/>
</dbReference>
<evidence type="ECO:0000256" key="11">
    <source>
        <dbReference type="HAMAP-Rule" id="MF_01393"/>
    </source>
</evidence>
<dbReference type="GeneID" id="85007429"/>
<proteinExistence type="inferred from homology"/>
<keyword evidence="14" id="KW-1185">Reference proteome</keyword>
<evidence type="ECO:0000256" key="12">
    <source>
        <dbReference type="RuleBase" id="RU000483"/>
    </source>
</evidence>
<evidence type="ECO:0000313" key="14">
    <source>
        <dbReference type="Proteomes" id="UP000006001"/>
    </source>
</evidence>
<feature type="transmembrane region" description="Helical" evidence="11">
    <location>
        <begin position="93"/>
        <end position="112"/>
    </location>
</feature>
<keyword evidence="8 11" id="KW-0406">Ion transport</keyword>
<feature type="transmembrane region" description="Helical" evidence="11">
    <location>
        <begin position="118"/>
        <end position="138"/>
    </location>
</feature>
<evidence type="ECO:0000256" key="2">
    <source>
        <dbReference type="ARBA" id="ARBA00006810"/>
    </source>
</evidence>
<evidence type="ECO:0000256" key="10">
    <source>
        <dbReference type="ARBA" id="ARBA00023310"/>
    </source>
</evidence>
<comment type="similarity">
    <text evidence="2 11 12">Belongs to the ATPase A chain family.</text>
</comment>
<feature type="transmembrane region" description="Helical" evidence="11">
    <location>
        <begin position="189"/>
        <end position="211"/>
    </location>
</feature>
<dbReference type="NCBIfam" id="TIGR01131">
    <property type="entry name" value="ATP_synt_6_or_A"/>
    <property type="match status" value="1"/>
</dbReference>
<dbReference type="eggNOG" id="COG0356">
    <property type="taxonomic scope" value="Bacteria"/>
</dbReference>
<keyword evidence="13" id="KW-0378">Hydrolase</keyword>
<dbReference type="RefSeq" id="WP_006362111.1">
    <property type="nucleotide sequence ID" value="NZ_GG700630.1"/>
</dbReference>
<evidence type="ECO:0000313" key="13">
    <source>
        <dbReference type="EMBL" id="EEZ61518.1"/>
    </source>
</evidence>
<dbReference type="GO" id="GO:0016787">
    <property type="term" value="F:hydrolase activity"/>
    <property type="evidence" value="ECO:0007669"/>
    <property type="project" value="UniProtKB-KW"/>
</dbReference>
<dbReference type="HOGENOM" id="CLU_041018_0_2_11"/>
<dbReference type="InterPro" id="IPR045083">
    <property type="entry name" value="ATP_synth_F0_asu_bact/mt"/>
</dbReference>
<name>D0WGA5_SLAES</name>
<dbReference type="Pfam" id="PF00119">
    <property type="entry name" value="ATP-synt_A"/>
    <property type="match status" value="1"/>
</dbReference>
<keyword evidence="7 11" id="KW-1133">Transmembrane helix</keyword>
<dbReference type="GO" id="GO:0005886">
    <property type="term" value="C:plasma membrane"/>
    <property type="evidence" value="ECO:0007669"/>
    <property type="project" value="UniProtKB-SubCell"/>
</dbReference>
<dbReference type="AlphaFoldDB" id="D0WGA5"/>
<feature type="transmembrane region" description="Helical" evidence="11">
    <location>
        <begin position="218"/>
        <end position="237"/>
    </location>
</feature>
<dbReference type="STRING" id="649764.HMPREF0762_00856"/>
<keyword evidence="5 11" id="KW-0812">Transmembrane</keyword>
<reference evidence="13" key="1">
    <citation type="submission" date="2009-10" db="EMBL/GenBank/DDBJ databases">
        <authorList>
            <person name="Weinstock G."/>
            <person name="Sodergren E."/>
            <person name="Clifton S."/>
            <person name="Fulton L."/>
            <person name="Fulton B."/>
            <person name="Courtney L."/>
            <person name="Fronick C."/>
            <person name="Harrison M."/>
            <person name="Strong C."/>
            <person name="Farmer C."/>
            <person name="Delahaunty K."/>
            <person name="Markovic C."/>
            <person name="Hall O."/>
            <person name="Minx P."/>
            <person name="Tomlinson C."/>
            <person name="Mitreva M."/>
            <person name="Nelson J."/>
            <person name="Hou S."/>
            <person name="Wollam A."/>
            <person name="Pepin K.H."/>
            <person name="Johnson M."/>
            <person name="Bhonagiri V."/>
            <person name="Nash W.E."/>
            <person name="Warren W."/>
            <person name="Chinwalla A."/>
            <person name="Mardis E.R."/>
            <person name="Wilson R.K."/>
        </authorList>
    </citation>
    <scope>NUCLEOTIDE SEQUENCE [LARGE SCALE GENOMIC DNA]</scope>
    <source>
        <strain evidence="13">ATCC 700122</strain>
    </source>
</reference>
<keyword evidence="10 11" id="KW-0066">ATP synthesis</keyword>
<protein>
    <recommendedName>
        <fullName evidence="11 12">ATP synthase subunit a</fullName>
    </recommendedName>
    <alternativeName>
        <fullName evidence="11">ATP synthase F0 sector subunit a</fullName>
    </alternativeName>
    <alternativeName>
        <fullName evidence="11">F-ATPase subunit 6</fullName>
    </alternativeName>
</protein>